<dbReference type="GO" id="GO:0006506">
    <property type="term" value="P:GPI anchor biosynthetic process"/>
    <property type="evidence" value="ECO:0007669"/>
    <property type="project" value="TreeGrafter"/>
</dbReference>
<proteinExistence type="inferred from homology"/>
<evidence type="ECO:0000256" key="1">
    <source>
        <dbReference type="ARBA" id="ARBA00004477"/>
    </source>
</evidence>
<evidence type="ECO:0000256" key="2">
    <source>
        <dbReference type="ARBA" id="ARBA00022676"/>
    </source>
</evidence>
<evidence type="ECO:0000313" key="10">
    <source>
        <dbReference type="Proteomes" id="UP000195570"/>
    </source>
</evidence>
<accession>A0A1G4IGS0</accession>
<feature type="transmembrane region" description="Helical" evidence="8">
    <location>
        <begin position="113"/>
        <end position="135"/>
    </location>
</feature>
<organism evidence="9 10">
    <name type="scientific">Trypanosoma equiperdum</name>
    <dbReference type="NCBI Taxonomy" id="5694"/>
    <lineage>
        <taxon>Eukaryota</taxon>
        <taxon>Discoba</taxon>
        <taxon>Euglenozoa</taxon>
        <taxon>Kinetoplastea</taxon>
        <taxon>Metakinetoplastina</taxon>
        <taxon>Trypanosomatida</taxon>
        <taxon>Trypanosomatidae</taxon>
        <taxon>Trypanosoma</taxon>
    </lineage>
</organism>
<dbReference type="PANTHER" id="PTHR22760">
    <property type="entry name" value="GLYCOSYLTRANSFERASE"/>
    <property type="match status" value="1"/>
</dbReference>
<feature type="transmembrane region" description="Helical" evidence="8">
    <location>
        <begin position="316"/>
        <end position="343"/>
    </location>
</feature>
<dbReference type="EMBL" id="CZPT02001678">
    <property type="protein sequence ID" value="SCU71612.1"/>
    <property type="molecule type" value="Genomic_DNA"/>
</dbReference>
<comment type="subcellular location">
    <subcellularLocation>
        <location evidence="1 8">Endoplasmic reticulum membrane</location>
        <topology evidence="1 8">Multi-pass membrane protein</topology>
    </subcellularLocation>
</comment>
<dbReference type="RefSeq" id="XP_067082246.1">
    <property type="nucleotide sequence ID" value="XM_067226145.1"/>
</dbReference>
<evidence type="ECO:0000256" key="8">
    <source>
        <dbReference type="RuleBase" id="RU363075"/>
    </source>
</evidence>
<feature type="transmembrane region" description="Helical" evidence="8">
    <location>
        <begin position="180"/>
        <end position="203"/>
    </location>
</feature>
<gene>
    <name evidence="9" type="ORF">TEOVI_000319300</name>
</gene>
<keyword evidence="4 8" id="KW-0812">Transmembrane</keyword>
<sequence>MKRAPCLSRSLAVGSAAVILSDVASDSIKPYMPWWLISLTFIYRLFLCATIRTVEAPDEWWQSTEVAYNMVFGKGHLPWEWRYGLRSVFFPAVVALPFYLLKLLGRDTTWAVWFAPRVLQALVLTLIDVSVFRMGATLDELLAKRELELAEEMRQSKTKGFSYFREVFVSRSRRGICNSISYTALLLSLSNWYMAYCGVRLYGNVIEALLVLLTLQQRRYVPFLLLTGLASAIRVTSAVVLSPLVFRHLANATREHGFTRGLFRIVLTGLIVLVAVLGGVMVLDYCFYGRWVLTPLAFFRFNVLHNLSRFFGEHPWYFYVGPVLVGIVGPHVLFTIAAPLVLWRDTASRAVSRPVLGMLGIGAWTLGFYSLIDHKEMRFVFVVIPLSLITAAFVLVRWSRTSAVVVKMNRLFVLFNIVMIYLMGYVYRRGPLDVMAEVRDGPRINRLDVIATCYTVPGYSYMHRKVNHLGFVDCSIDLDEKTGLPKVTEDIMFRRYPKEYVLWRYDGKHSFNMGDLEESRKASELQSVVMPKSAPHPDAMVMTRAVAKEIEEPFLKRHGYRLYRTFLHSPLTLAPYEDIYIQMWVKVTK</sequence>
<feature type="transmembrane region" description="Helical" evidence="8">
    <location>
        <begin position="355"/>
        <end position="372"/>
    </location>
</feature>
<comment type="caution">
    <text evidence="9">The sequence shown here is derived from an EMBL/GenBank/DDBJ whole genome shotgun (WGS) entry which is preliminary data.</text>
</comment>
<dbReference type="AlphaFoldDB" id="A0A1G4IGS0"/>
<dbReference type="PANTHER" id="PTHR22760:SF4">
    <property type="entry name" value="GPI MANNOSYLTRANSFERASE 3"/>
    <property type="match status" value="1"/>
</dbReference>
<evidence type="ECO:0000256" key="4">
    <source>
        <dbReference type="ARBA" id="ARBA00022692"/>
    </source>
</evidence>
<keyword evidence="10" id="KW-1185">Reference proteome</keyword>
<dbReference type="InterPro" id="IPR005599">
    <property type="entry name" value="GPI_mannosylTrfase"/>
</dbReference>
<evidence type="ECO:0000256" key="6">
    <source>
        <dbReference type="ARBA" id="ARBA00022989"/>
    </source>
</evidence>
<dbReference type="Proteomes" id="UP000195570">
    <property type="component" value="Unassembled WGS sequence"/>
</dbReference>
<keyword evidence="6 8" id="KW-1133">Transmembrane helix</keyword>
<dbReference type="VEuPathDB" id="TriTrypDB:TEOVI_000319300"/>
<comment type="similarity">
    <text evidence="8">Belongs to the glycosyltransferase 22 family.</text>
</comment>
<dbReference type="Pfam" id="PF03901">
    <property type="entry name" value="Glyco_transf_22"/>
    <property type="match status" value="1"/>
</dbReference>
<keyword evidence="2 8" id="KW-0328">Glycosyltransferase</keyword>
<keyword evidence="3 9" id="KW-0808">Transferase</keyword>
<feature type="transmembrane region" description="Helical" evidence="8">
    <location>
        <begin position="262"/>
        <end position="283"/>
    </location>
</feature>
<feature type="transmembrane region" description="Helical" evidence="8">
    <location>
        <begin position="35"/>
        <end position="54"/>
    </location>
</feature>
<protein>
    <recommendedName>
        <fullName evidence="8">Mannosyltransferase</fullName>
        <ecNumber evidence="8">2.4.1.-</ecNumber>
    </recommendedName>
</protein>
<keyword evidence="5 8" id="KW-0256">Endoplasmic reticulum</keyword>
<feature type="transmembrane region" description="Helical" evidence="8">
    <location>
        <begin position="378"/>
        <end position="396"/>
    </location>
</feature>
<evidence type="ECO:0000256" key="7">
    <source>
        <dbReference type="ARBA" id="ARBA00023136"/>
    </source>
</evidence>
<evidence type="ECO:0000256" key="5">
    <source>
        <dbReference type="ARBA" id="ARBA00022824"/>
    </source>
</evidence>
<evidence type="ECO:0000313" key="9">
    <source>
        <dbReference type="EMBL" id="SCU71612.1"/>
    </source>
</evidence>
<evidence type="ECO:0000256" key="3">
    <source>
        <dbReference type="ARBA" id="ARBA00022679"/>
    </source>
</evidence>
<dbReference type="EC" id="2.4.1.-" evidence="8"/>
<feature type="transmembrane region" description="Helical" evidence="8">
    <location>
        <begin position="408"/>
        <end position="427"/>
    </location>
</feature>
<keyword evidence="7 8" id="KW-0472">Membrane</keyword>
<feature type="transmembrane region" description="Helical" evidence="8">
    <location>
        <begin position="83"/>
        <end position="101"/>
    </location>
</feature>
<reference evidence="9" key="1">
    <citation type="submission" date="2016-09" db="EMBL/GenBank/DDBJ databases">
        <authorList>
            <person name="Hebert L."/>
            <person name="Moumen B."/>
        </authorList>
    </citation>
    <scope>NUCLEOTIDE SEQUENCE [LARGE SCALE GENOMIC DNA]</scope>
    <source>
        <strain evidence="9">OVI</strain>
    </source>
</reference>
<dbReference type="GO" id="GO:0005789">
    <property type="term" value="C:endoplasmic reticulum membrane"/>
    <property type="evidence" value="ECO:0007669"/>
    <property type="project" value="UniProtKB-SubCell"/>
</dbReference>
<dbReference type="GO" id="GO:0000026">
    <property type="term" value="F:alpha-1,2-mannosyltransferase activity"/>
    <property type="evidence" value="ECO:0007669"/>
    <property type="project" value="TreeGrafter"/>
</dbReference>
<name>A0A1G4IGS0_TRYEQ</name>
<dbReference type="GeneID" id="92377133"/>